<evidence type="ECO:0000259" key="5">
    <source>
        <dbReference type="Pfam" id="PF13664"/>
    </source>
</evidence>
<dbReference type="Pfam" id="PF13664">
    <property type="entry name" value="DUF4149"/>
    <property type="match status" value="1"/>
</dbReference>
<organism evidence="6 7">
    <name type="scientific">Paramuricea clavata</name>
    <name type="common">Red gorgonian</name>
    <name type="synonym">Violescent sea-whip</name>
    <dbReference type="NCBI Taxonomy" id="317549"/>
    <lineage>
        <taxon>Eukaryota</taxon>
        <taxon>Metazoa</taxon>
        <taxon>Cnidaria</taxon>
        <taxon>Anthozoa</taxon>
        <taxon>Octocorallia</taxon>
        <taxon>Malacalcyonacea</taxon>
        <taxon>Plexauridae</taxon>
        <taxon>Paramuricea</taxon>
    </lineage>
</organism>
<evidence type="ECO:0000256" key="4">
    <source>
        <dbReference type="ARBA" id="ARBA00023136"/>
    </source>
</evidence>
<dbReference type="PANTHER" id="PTHR23241">
    <property type="entry name" value="LATE EMBRYOGENESIS ABUNDANT PLANTS LEA-RELATED"/>
    <property type="match status" value="1"/>
</dbReference>
<dbReference type="InterPro" id="IPR053009">
    <property type="entry name" value="Xanthocillin_Biosynth-Assoc"/>
</dbReference>
<comment type="subcellular location">
    <subcellularLocation>
        <location evidence="1">Membrane</location>
    </subcellularLocation>
</comment>
<dbReference type="InterPro" id="IPR025423">
    <property type="entry name" value="TMEM205-like"/>
</dbReference>
<gene>
    <name evidence="6" type="ORF">PACLA_8A053000</name>
</gene>
<keyword evidence="3" id="KW-1133">Transmembrane helix</keyword>
<dbReference type="PANTHER" id="PTHR23241:SF102">
    <property type="entry name" value="LD23009P"/>
    <property type="match status" value="1"/>
</dbReference>
<keyword evidence="7" id="KW-1185">Reference proteome</keyword>
<keyword evidence="4" id="KW-0472">Membrane</keyword>
<keyword evidence="2" id="KW-0812">Transmembrane</keyword>
<proteinExistence type="predicted"/>
<dbReference type="EMBL" id="CACRXK020009133">
    <property type="protein sequence ID" value="CAB4016478.1"/>
    <property type="molecule type" value="Genomic_DNA"/>
</dbReference>
<evidence type="ECO:0000256" key="2">
    <source>
        <dbReference type="ARBA" id="ARBA00022692"/>
    </source>
</evidence>
<evidence type="ECO:0000256" key="3">
    <source>
        <dbReference type="ARBA" id="ARBA00022989"/>
    </source>
</evidence>
<sequence>MQQTTTIQTQEKMGRRRKISAHNIFPSHNGALSHVVAFVATLGFVIYSSSDNKEKKESFIRKHLDSTINFIHLLTFATWVGIQVWVQVSGFTMFKTLTRSAFAQVQSRIFPMYFISGIIMSTISLFTHLYMNPVKSWQEDSLSLYQTLSISVSLLCSLVNYFYLGPETIRMVQIRAQRVKFLGIEDGVGPVSPKLVEHDFTYREIKQRFIKMHAACSMVNVICYGACGVNLWCLASKQVLC</sequence>
<feature type="domain" description="TMEM205-like" evidence="5">
    <location>
        <begin position="74"/>
        <end position="173"/>
    </location>
</feature>
<dbReference type="AlphaFoldDB" id="A0A6S7K637"/>
<dbReference type="Proteomes" id="UP001152795">
    <property type="component" value="Unassembled WGS sequence"/>
</dbReference>
<accession>A0A6S7K637</accession>
<comment type="caution">
    <text evidence="6">The sequence shown here is derived from an EMBL/GenBank/DDBJ whole genome shotgun (WGS) entry which is preliminary data.</text>
</comment>
<dbReference type="GO" id="GO:0016020">
    <property type="term" value="C:membrane"/>
    <property type="evidence" value="ECO:0007669"/>
    <property type="project" value="UniProtKB-SubCell"/>
</dbReference>
<reference evidence="6" key="1">
    <citation type="submission" date="2020-04" db="EMBL/GenBank/DDBJ databases">
        <authorList>
            <person name="Alioto T."/>
            <person name="Alioto T."/>
            <person name="Gomez Garrido J."/>
        </authorList>
    </citation>
    <scope>NUCLEOTIDE SEQUENCE</scope>
    <source>
        <strain evidence="6">A484AB</strain>
    </source>
</reference>
<evidence type="ECO:0000313" key="7">
    <source>
        <dbReference type="Proteomes" id="UP001152795"/>
    </source>
</evidence>
<name>A0A6S7K637_PARCT</name>
<dbReference type="OrthoDB" id="1641132at2759"/>
<evidence type="ECO:0000313" key="6">
    <source>
        <dbReference type="EMBL" id="CAB4016478.1"/>
    </source>
</evidence>
<evidence type="ECO:0000256" key="1">
    <source>
        <dbReference type="ARBA" id="ARBA00004370"/>
    </source>
</evidence>
<protein>
    <recommendedName>
        <fullName evidence="5">TMEM205-like domain-containing protein</fullName>
    </recommendedName>
</protein>